<dbReference type="EMBL" id="MTBD01000124">
    <property type="protein sequence ID" value="PRP68517.1"/>
    <property type="molecule type" value="Genomic_DNA"/>
</dbReference>
<dbReference type="Proteomes" id="UP000239469">
    <property type="component" value="Unassembled WGS sequence"/>
</dbReference>
<gene>
    <name evidence="2" type="ORF">BUE93_22210</name>
</gene>
<comment type="caution">
    <text evidence="2">The sequence shown here is derived from an EMBL/GenBank/DDBJ whole genome shotgun (WGS) entry which is preliminary data.</text>
</comment>
<proteinExistence type="predicted"/>
<reference evidence="2 3" key="1">
    <citation type="submission" date="2017-01" db="EMBL/GenBank/DDBJ databases">
        <title>New insights into the genetic diversity of Chromobacterium isolated from tropical freshwater lake.</title>
        <authorList>
            <person name="Santos A.B."/>
            <person name="Nascimento A.M."/>
            <person name="Da Silva P.C."/>
        </authorList>
    </citation>
    <scope>NUCLEOTIDE SEQUENCE [LARGE SCALE GENOMIC DNA]</scope>
    <source>
        <strain evidence="2 3">56AF</strain>
    </source>
</reference>
<protein>
    <submittedName>
        <fullName evidence="2">Uncharacterized protein</fullName>
    </submittedName>
</protein>
<feature type="region of interest" description="Disordered" evidence="1">
    <location>
        <begin position="37"/>
        <end position="91"/>
    </location>
</feature>
<name>A0A2S9WYH2_9NEIS</name>
<evidence type="ECO:0000256" key="1">
    <source>
        <dbReference type="SAM" id="MobiDB-lite"/>
    </source>
</evidence>
<dbReference type="AlphaFoldDB" id="A0A2S9WYH2"/>
<evidence type="ECO:0000313" key="3">
    <source>
        <dbReference type="Proteomes" id="UP000239469"/>
    </source>
</evidence>
<sequence length="133" mass="13758">MAALARDGARSATDTGARQHPAGVGWMAGCGVLHSQKGTGIARPTPGEGGLPARLVRPGEAPLAAGFESGERRSPLKQAAQPRPQPLHGAEGVGFTVEDAKTTQAVATWCRTHDRAGRAVVMPHLRQPSVLDA</sequence>
<accession>A0A2S9WYH2</accession>
<evidence type="ECO:0000313" key="2">
    <source>
        <dbReference type="EMBL" id="PRP68517.1"/>
    </source>
</evidence>
<dbReference type="PROSITE" id="PS51257">
    <property type="entry name" value="PROKAR_LIPOPROTEIN"/>
    <property type="match status" value="1"/>
</dbReference>
<feature type="region of interest" description="Disordered" evidence="1">
    <location>
        <begin position="1"/>
        <end position="21"/>
    </location>
</feature>
<organism evidence="2 3">
    <name type="scientific">Chromobacterium amazonense</name>
    <dbReference type="NCBI Taxonomy" id="1382803"/>
    <lineage>
        <taxon>Bacteria</taxon>
        <taxon>Pseudomonadati</taxon>
        <taxon>Pseudomonadota</taxon>
        <taxon>Betaproteobacteria</taxon>
        <taxon>Neisseriales</taxon>
        <taxon>Chromobacteriaceae</taxon>
        <taxon>Chromobacterium</taxon>
    </lineage>
</organism>